<name>A0ABX1FXP7_9PSEU</name>
<gene>
    <name evidence="4" type="ORF">FXN61_46040</name>
</gene>
<dbReference type="Proteomes" id="UP001515943">
    <property type="component" value="Unassembled WGS sequence"/>
</dbReference>
<dbReference type="InterPro" id="IPR027417">
    <property type="entry name" value="P-loop_NTPase"/>
</dbReference>
<evidence type="ECO:0000313" key="5">
    <source>
        <dbReference type="Proteomes" id="UP001515943"/>
    </source>
</evidence>
<reference evidence="4 5" key="1">
    <citation type="submission" date="2019-08" db="EMBL/GenBank/DDBJ databases">
        <title>Lentzea from Indian Himalayas.</title>
        <authorList>
            <person name="Mandal S."/>
            <person name="Mallick Gupta A."/>
            <person name="Maiti P.K."/>
            <person name="Sarkar J."/>
            <person name="Mandal S."/>
        </authorList>
    </citation>
    <scope>NUCLEOTIDE SEQUENCE [LARGE SCALE GENOMIC DNA]</scope>
    <source>
        <strain evidence="4 5">PSKA42</strain>
    </source>
</reference>
<evidence type="ECO:0000256" key="1">
    <source>
        <dbReference type="ARBA" id="ARBA00022741"/>
    </source>
</evidence>
<dbReference type="PANTHER" id="PTHR16305:SF35">
    <property type="entry name" value="TRANSCRIPTIONAL ACTIVATOR DOMAIN"/>
    <property type="match status" value="1"/>
</dbReference>
<feature type="domain" description="AAA+ ATPase" evidence="3">
    <location>
        <begin position="23"/>
        <end position="191"/>
    </location>
</feature>
<dbReference type="Pfam" id="PF13191">
    <property type="entry name" value="AAA_16"/>
    <property type="match status" value="1"/>
</dbReference>
<dbReference type="InterPro" id="IPR041664">
    <property type="entry name" value="AAA_16"/>
</dbReference>
<protein>
    <submittedName>
        <fullName evidence="4">AAA family ATPase</fullName>
    </submittedName>
</protein>
<organism evidence="4 5">
    <name type="scientific">Lentzea indica</name>
    <dbReference type="NCBI Taxonomy" id="2604800"/>
    <lineage>
        <taxon>Bacteria</taxon>
        <taxon>Bacillati</taxon>
        <taxon>Actinomycetota</taxon>
        <taxon>Actinomycetes</taxon>
        <taxon>Pseudonocardiales</taxon>
        <taxon>Pseudonocardiaceae</taxon>
        <taxon>Lentzea</taxon>
    </lineage>
</organism>
<dbReference type="EMBL" id="VSRL01000400">
    <property type="protein sequence ID" value="NKE63690.1"/>
    <property type="molecule type" value="Genomic_DNA"/>
</dbReference>
<dbReference type="PANTHER" id="PTHR16305">
    <property type="entry name" value="TESTICULAR SOLUBLE ADENYLYL CYCLASE"/>
    <property type="match status" value="1"/>
</dbReference>
<keyword evidence="1" id="KW-0547">Nucleotide-binding</keyword>
<keyword evidence="2" id="KW-0067">ATP-binding</keyword>
<evidence type="ECO:0000256" key="2">
    <source>
        <dbReference type="ARBA" id="ARBA00022840"/>
    </source>
</evidence>
<comment type="caution">
    <text evidence="4">The sequence shown here is derived from an EMBL/GenBank/DDBJ whole genome shotgun (WGS) entry which is preliminary data.</text>
</comment>
<feature type="non-terminal residue" evidence="4">
    <location>
        <position position="328"/>
    </location>
</feature>
<evidence type="ECO:0000313" key="4">
    <source>
        <dbReference type="EMBL" id="NKE63690.1"/>
    </source>
</evidence>
<accession>A0ABX1FXP7</accession>
<dbReference type="SUPFAM" id="SSF52540">
    <property type="entry name" value="P-loop containing nucleoside triphosphate hydrolases"/>
    <property type="match status" value="1"/>
</dbReference>
<evidence type="ECO:0000259" key="3">
    <source>
        <dbReference type="SMART" id="SM00382"/>
    </source>
</evidence>
<dbReference type="Gene3D" id="3.40.50.300">
    <property type="entry name" value="P-loop containing nucleotide triphosphate hydrolases"/>
    <property type="match status" value="1"/>
</dbReference>
<sequence length="328" mass="34353">MLMGRESERRQIERLVASARIGHGGVLAITGEPGVGKTALLHCAAECATGMNVLWAAGSEPEREIPFGALHQVLRPALDRIDEIPAPQAQALSVALALRPGTTSDRFAVGAATLSLLCRFAEDRPVAVLLDDLHLFDRPSADALAFAARRLVADPIVLLATSRSPDPQLPTLPLAGIDLAAAGELVSSRSGVAVSHELVARLHQATAGNPLALIELAAGAHRLEHASPEAPLPVSAALAHEFAEQARSLGEAGRAALTVASVAGNDLRVVAGACRLLGVDVDALTEAEQAELVRITDGRVEFRHPLIRAAVYGDAALRHRRAIHRAVA</sequence>
<dbReference type="InterPro" id="IPR003593">
    <property type="entry name" value="AAA+_ATPase"/>
</dbReference>
<keyword evidence="5" id="KW-1185">Reference proteome</keyword>
<dbReference type="SMART" id="SM00382">
    <property type="entry name" value="AAA"/>
    <property type="match status" value="1"/>
</dbReference>
<proteinExistence type="predicted"/>